<gene>
    <name evidence="1" type="ORF">JF539_15185</name>
</gene>
<protein>
    <submittedName>
        <fullName evidence="1">Class I SAM-dependent methyltransferase</fullName>
    </submittedName>
</protein>
<dbReference type="Gene3D" id="3.40.50.150">
    <property type="entry name" value="Vaccinia Virus protein VP39"/>
    <property type="match status" value="1"/>
</dbReference>
<comment type="caution">
    <text evidence="1">The sequence shown here is derived from an EMBL/GenBank/DDBJ whole genome shotgun (WGS) entry which is preliminary data.</text>
</comment>
<dbReference type="PANTHER" id="PTHR40036">
    <property type="entry name" value="MACROCIN O-METHYLTRANSFERASE"/>
    <property type="match status" value="1"/>
</dbReference>
<organism evidence="1 2">
    <name type="scientific">Roseibium aggregatum</name>
    <dbReference type="NCBI Taxonomy" id="187304"/>
    <lineage>
        <taxon>Bacteria</taxon>
        <taxon>Pseudomonadati</taxon>
        <taxon>Pseudomonadota</taxon>
        <taxon>Alphaproteobacteria</taxon>
        <taxon>Hyphomicrobiales</taxon>
        <taxon>Stappiaceae</taxon>
        <taxon>Roseibium</taxon>
    </lineage>
</organism>
<dbReference type="GO" id="GO:0032259">
    <property type="term" value="P:methylation"/>
    <property type="evidence" value="ECO:0007669"/>
    <property type="project" value="UniProtKB-KW"/>
</dbReference>
<dbReference type="InterPro" id="IPR008884">
    <property type="entry name" value="TylF_MeTrfase"/>
</dbReference>
<dbReference type="RefSeq" id="WP_328809252.1">
    <property type="nucleotide sequence ID" value="NZ_JAEKJZ010000002.1"/>
</dbReference>
<dbReference type="Pfam" id="PF05711">
    <property type="entry name" value="TylF"/>
    <property type="match status" value="1"/>
</dbReference>
<keyword evidence="1" id="KW-0808">Transferase</keyword>
<dbReference type="GO" id="GO:0008168">
    <property type="term" value="F:methyltransferase activity"/>
    <property type="evidence" value="ECO:0007669"/>
    <property type="project" value="UniProtKB-KW"/>
</dbReference>
<proteinExistence type="predicted"/>
<reference evidence="1" key="1">
    <citation type="submission" date="2020-12" db="EMBL/GenBank/DDBJ databases">
        <title>Oil enriched cultivation method for isolating marine PHA-producing bacteria.</title>
        <authorList>
            <person name="Zheng W."/>
            <person name="Yu S."/>
            <person name="Huang Y."/>
        </authorList>
    </citation>
    <scope>NUCLEOTIDE SEQUENCE</scope>
    <source>
        <strain evidence="1">SY-2-12</strain>
    </source>
</reference>
<dbReference type="PANTHER" id="PTHR40036:SF1">
    <property type="entry name" value="MACROCIN O-METHYLTRANSFERASE"/>
    <property type="match status" value="1"/>
</dbReference>
<name>A0A939EEJ4_9HYPH</name>
<keyword evidence="1" id="KW-0489">Methyltransferase</keyword>
<sequence>MVFGIGRAVRKRFKKPVVEGFEYTGDNLAVRKKNLAFMEDPDFARGWEKAVEGNRPAWGGRTKDVRFRAHTAVWAARHGLTLEGDFVECGVFLGLLSLTICHALNFQNIPRNFFLFDTFNGIPDDGRESVRKQNKVYFDCFEYAEKNFAPFPNAKLIKGELPGTLAAAPIEKIAYLSVDLNHALYEKEVINELWDRVSRSAVVLIDDYAFRSNEEQYEMWNEFAASKGTSVLTMPTGSGVLIKP</sequence>
<dbReference type="InterPro" id="IPR029063">
    <property type="entry name" value="SAM-dependent_MTases_sf"/>
</dbReference>
<dbReference type="AlphaFoldDB" id="A0A939EEJ4"/>
<evidence type="ECO:0000313" key="1">
    <source>
        <dbReference type="EMBL" id="MBN9671690.1"/>
    </source>
</evidence>
<dbReference type="Proteomes" id="UP000664096">
    <property type="component" value="Unassembled WGS sequence"/>
</dbReference>
<evidence type="ECO:0000313" key="2">
    <source>
        <dbReference type="Proteomes" id="UP000664096"/>
    </source>
</evidence>
<accession>A0A939EEJ4</accession>
<dbReference type="EMBL" id="JAEKJZ010000002">
    <property type="protein sequence ID" value="MBN9671690.1"/>
    <property type="molecule type" value="Genomic_DNA"/>
</dbReference>